<dbReference type="PANTHER" id="PTHR47266">
    <property type="entry name" value="ENDONUCLEASE-RELATED"/>
    <property type="match status" value="1"/>
</dbReference>
<dbReference type="InterPro" id="IPR052160">
    <property type="entry name" value="Gypsy_RT_Integrase-like"/>
</dbReference>
<evidence type="ECO:0000313" key="2">
    <source>
        <dbReference type="EnsemblPlants" id="HORVU.MOREX.r3.7HG0700100.1.CDS1"/>
    </source>
</evidence>
<organism evidence="2 3">
    <name type="scientific">Hordeum vulgare subsp. vulgare</name>
    <name type="common">Domesticated barley</name>
    <dbReference type="NCBI Taxonomy" id="112509"/>
    <lineage>
        <taxon>Eukaryota</taxon>
        <taxon>Viridiplantae</taxon>
        <taxon>Streptophyta</taxon>
        <taxon>Embryophyta</taxon>
        <taxon>Tracheophyta</taxon>
        <taxon>Spermatophyta</taxon>
        <taxon>Magnoliopsida</taxon>
        <taxon>Liliopsida</taxon>
        <taxon>Poales</taxon>
        <taxon>Poaceae</taxon>
        <taxon>BOP clade</taxon>
        <taxon>Pooideae</taxon>
        <taxon>Triticodae</taxon>
        <taxon>Triticeae</taxon>
        <taxon>Hordeinae</taxon>
        <taxon>Hordeum</taxon>
    </lineage>
</organism>
<proteinExistence type="predicted"/>
<dbReference type="InterPro" id="IPR036397">
    <property type="entry name" value="RNaseH_sf"/>
</dbReference>
<protein>
    <recommendedName>
        <fullName evidence="1">Integrase catalytic domain-containing protein</fullName>
    </recommendedName>
</protein>
<dbReference type="GO" id="GO:0015074">
    <property type="term" value="P:DNA integration"/>
    <property type="evidence" value="ECO:0007669"/>
    <property type="project" value="InterPro"/>
</dbReference>
<dbReference type="Gene3D" id="3.30.420.10">
    <property type="entry name" value="Ribonuclease H-like superfamily/Ribonuclease H"/>
    <property type="match status" value="1"/>
</dbReference>
<dbReference type="SUPFAM" id="SSF53098">
    <property type="entry name" value="Ribonuclease H-like"/>
    <property type="match status" value="1"/>
</dbReference>
<dbReference type="PROSITE" id="PS50994">
    <property type="entry name" value="INTEGRASE"/>
    <property type="match status" value="1"/>
</dbReference>
<dbReference type="AlphaFoldDB" id="A0A8I6YBA7"/>
<dbReference type="SMR" id="A0A8I6YBA7"/>
<accession>A0A8I6YBA7</accession>
<dbReference type="EnsemblPlants" id="HORVU.MOREX.r3.7HG0700100.1">
    <property type="protein sequence ID" value="HORVU.MOREX.r3.7HG0700100.1.CDS1"/>
    <property type="gene ID" value="HORVU.MOREX.r3.7HG0700100"/>
</dbReference>
<dbReference type="InterPro" id="IPR001584">
    <property type="entry name" value="Integrase_cat-core"/>
</dbReference>
<reference evidence="3" key="1">
    <citation type="journal article" date="2012" name="Nature">
        <title>A physical, genetic and functional sequence assembly of the barley genome.</title>
        <authorList>
            <consortium name="The International Barley Genome Sequencing Consortium"/>
            <person name="Mayer K.F."/>
            <person name="Waugh R."/>
            <person name="Brown J.W."/>
            <person name="Schulman A."/>
            <person name="Langridge P."/>
            <person name="Platzer M."/>
            <person name="Fincher G.B."/>
            <person name="Muehlbauer G.J."/>
            <person name="Sato K."/>
            <person name="Close T.J."/>
            <person name="Wise R.P."/>
            <person name="Stein N."/>
        </authorList>
    </citation>
    <scope>NUCLEOTIDE SEQUENCE [LARGE SCALE GENOMIC DNA]</scope>
    <source>
        <strain evidence="3">cv. Morex</strain>
    </source>
</reference>
<dbReference type="Gramene" id="HORVU.MOREX.r3.7HG0700100.1">
    <property type="protein sequence ID" value="HORVU.MOREX.r3.7HG0700100.1.CDS1"/>
    <property type="gene ID" value="HORVU.MOREX.r3.7HG0700100"/>
</dbReference>
<sequence length="250" mass="29527">MPTNYSLVIEPFDVWGFDYMGRFPKSNGYTHILVDVDYATKWAEAIPTSSADHNSSIKILKEIIFPRFGVPRYLINDGDSHFIHGAFHKLLDRYHVNHRIASPYHPQSSGQVALSNREIKLILQNIVNRSRNNWSKKLYDALWAYRTAYKNPTCMSLYKMVYDKACHLTLELEHKAYWAIKELNYDSKLDGEKRLFDISSLDEWRTQAYENAKLFKENVNRWHDRRIQKREFNVGDHVLLYNSLLRFFAG</sequence>
<dbReference type="GO" id="GO:0003676">
    <property type="term" value="F:nucleic acid binding"/>
    <property type="evidence" value="ECO:0007669"/>
    <property type="project" value="InterPro"/>
</dbReference>
<feature type="domain" description="Integrase catalytic" evidence="1">
    <location>
        <begin position="7"/>
        <end position="170"/>
    </location>
</feature>
<keyword evidence="3" id="KW-1185">Reference proteome</keyword>
<evidence type="ECO:0000313" key="3">
    <source>
        <dbReference type="Proteomes" id="UP000011116"/>
    </source>
</evidence>
<dbReference type="Proteomes" id="UP000011116">
    <property type="component" value="Chromosome 7H"/>
</dbReference>
<evidence type="ECO:0000259" key="1">
    <source>
        <dbReference type="PROSITE" id="PS50994"/>
    </source>
</evidence>
<reference evidence="2" key="3">
    <citation type="submission" date="2022-01" db="UniProtKB">
        <authorList>
            <consortium name="EnsemblPlants"/>
        </authorList>
    </citation>
    <scope>IDENTIFICATION</scope>
    <source>
        <strain evidence="2">subsp. vulgare</strain>
    </source>
</reference>
<name>A0A8I6YBA7_HORVV</name>
<reference evidence="2" key="2">
    <citation type="submission" date="2020-10" db="EMBL/GenBank/DDBJ databases">
        <authorList>
            <person name="Scholz U."/>
            <person name="Mascher M."/>
            <person name="Fiebig A."/>
        </authorList>
    </citation>
    <scope>NUCLEOTIDE SEQUENCE [LARGE SCALE GENOMIC DNA]</scope>
    <source>
        <strain evidence="2">cv. Morex</strain>
    </source>
</reference>
<dbReference type="InterPro" id="IPR012337">
    <property type="entry name" value="RNaseH-like_sf"/>
</dbReference>
<dbReference type="Pfam" id="PF00665">
    <property type="entry name" value="rve"/>
    <property type="match status" value="1"/>
</dbReference>